<comment type="caution">
    <text evidence="1">The sequence shown here is derived from an EMBL/GenBank/DDBJ whole genome shotgun (WGS) entry which is preliminary data.</text>
</comment>
<evidence type="ECO:0000313" key="2">
    <source>
        <dbReference type="Proteomes" id="UP000440304"/>
    </source>
</evidence>
<gene>
    <name evidence="1" type="ORF">GR156_13495</name>
</gene>
<evidence type="ECO:0000313" key="1">
    <source>
        <dbReference type="EMBL" id="MXO01328.1"/>
    </source>
</evidence>
<dbReference type="OrthoDB" id="8117423at2"/>
<name>A0A6N8TJB9_SHIZO</name>
<sequence length="175" mass="19061">MSWSGANAAFSRTPRLLSAGQMNVSPAKADPSASRTSSLNRLIVQAPHRAWREEVEATLSELVRLPVGWDGYRAEPVSFETANFALRMLESICGSDTPVPQLVPGDGGDMQIEWHTHKGDIELHVRGANSVHAWRSTENTGPNGEEINLTFNFLPIVAWIEQLSEPMVDADAAAA</sequence>
<dbReference type="AlphaFoldDB" id="A0A6N8TJB9"/>
<proteinExistence type="predicted"/>
<dbReference type="RefSeq" id="WP_160786710.1">
    <property type="nucleotide sequence ID" value="NZ_CP086610.1"/>
</dbReference>
<protein>
    <submittedName>
        <fullName evidence="1">Uncharacterized protein</fullName>
    </submittedName>
</protein>
<dbReference type="EMBL" id="WUML01000011">
    <property type="protein sequence ID" value="MXO01328.1"/>
    <property type="molecule type" value="Genomic_DNA"/>
</dbReference>
<reference evidence="1 2" key="1">
    <citation type="submission" date="2019-12" db="EMBL/GenBank/DDBJ databases">
        <title>Shinella granuli gen. nov., sp. nov., and proposal of the reclassification of Zoogloea ramigera ATCC 19623 as Shinella zoogloeoides sp. nov.</title>
        <authorList>
            <person name="Gao J."/>
        </authorList>
    </citation>
    <scope>NUCLEOTIDE SEQUENCE [LARGE SCALE GENOMIC DNA]</scope>
    <source>
        <strain evidence="1 2">DSM 287</strain>
    </source>
</reference>
<dbReference type="Proteomes" id="UP000440304">
    <property type="component" value="Unassembled WGS sequence"/>
</dbReference>
<organism evidence="1 2">
    <name type="scientific">Shinella zoogloeoides</name>
    <name type="common">Crabtreella saccharophila</name>
    <dbReference type="NCBI Taxonomy" id="352475"/>
    <lineage>
        <taxon>Bacteria</taxon>
        <taxon>Pseudomonadati</taxon>
        <taxon>Pseudomonadota</taxon>
        <taxon>Alphaproteobacteria</taxon>
        <taxon>Hyphomicrobiales</taxon>
        <taxon>Rhizobiaceae</taxon>
        <taxon>Shinella</taxon>
    </lineage>
</organism>
<accession>A0A6N8TJB9</accession>